<dbReference type="Proteomes" id="UP000223839">
    <property type="component" value="Unassembled WGS sequence"/>
</dbReference>
<sequence length="196" mass="22319">MIFNIQFKKLLTLVTAIMLLVTLLVFLNRPNSVNAEVNKGYSGEELYKGIVLGQGKVAKLFPQVWDEEKLRNVNSKEALELTTKLINEMKLSDPFYFNNLKKAVKSKDALEINQAFENGSYLLSPAINKLKIDNYNSKSLNQVGLGMITIVDNSKYYIYYAASKEHLEVSPLAKFKTSKKLEQEQLIQDIVNQLSY</sequence>
<gene>
    <name evidence="1" type="ORF">COJ61_30250</name>
</gene>
<dbReference type="Pfam" id="PF26137">
    <property type="entry name" value="Toxin_SdpC"/>
    <property type="match status" value="1"/>
</dbReference>
<dbReference type="EMBL" id="NUYG01000094">
    <property type="protein sequence ID" value="PFM84275.1"/>
    <property type="molecule type" value="Genomic_DNA"/>
</dbReference>
<accession>A0AB36TME1</accession>
<name>A0AB36TME1_BACTU</name>
<evidence type="ECO:0000313" key="1">
    <source>
        <dbReference type="EMBL" id="PFM84275.1"/>
    </source>
</evidence>
<proteinExistence type="predicted"/>
<dbReference type="InterPro" id="IPR023888">
    <property type="entry name" value="SdpC-like"/>
</dbReference>
<dbReference type="AlphaFoldDB" id="A0AB36TME1"/>
<reference evidence="1 2" key="1">
    <citation type="submission" date="2017-09" db="EMBL/GenBank/DDBJ databases">
        <title>Large-scale bioinformatics analysis of Bacillus genomes uncovers conserved roles of natural products in bacterial physiology.</title>
        <authorList>
            <consortium name="Agbiome Team Llc"/>
            <person name="Bleich R.M."/>
            <person name="Grubbs K.J."/>
            <person name="Santa Maria K.C."/>
            <person name="Allen S.E."/>
            <person name="Farag S."/>
            <person name="Shank E.A."/>
            <person name="Bowers A."/>
        </authorList>
    </citation>
    <scope>NUCLEOTIDE SEQUENCE [LARGE SCALE GENOMIC DNA]</scope>
    <source>
        <strain evidence="1 2">AFS077661</strain>
    </source>
</reference>
<dbReference type="RefSeq" id="WP_097920192.1">
    <property type="nucleotide sequence ID" value="NZ_NUYG01000094.1"/>
</dbReference>
<evidence type="ECO:0000313" key="2">
    <source>
        <dbReference type="Proteomes" id="UP000223839"/>
    </source>
</evidence>
<protein>
    <recommendedName>
        <fullName evidence="3">SdpC family antimicrobial peptide</fullName>
    </recommendedName>
</protein>
<evidence type="ECO:0008006" key="3">
    <source>
        <dbReference type="Google" id="ProtNLM"/>
    </source>
</evidence>
<organism evidence="1 2">
    <name type="scientific">Bacillus thuringiensis</name>
    <dbReference type="NCBI Taxonomy" id="1428"/>
    <lineage>
        <taxon>Bacteria</taxon>
        <taxon>Bacillati</taxon>
        <taxon>Bacillota</taxon>
        <taxon>Bacilli</taxon>
        <taxon>Bacillales</taxon>
        <taxon>Bacillaceae</taxon>
        <taxon>Bacillus</taxon>
        <taxon>Bacillus cereus group</taxon>
    </lineage>
</organism>
<dbReference type="NCBIfam" id="TIGR04032">
    <property type="entry name" value="toxin_SdpC"/>
    <property type="match status" value="1"/>
</dbReference>
<comment type="caution">
    <text evidence="1">The sequence shown here is derived from an EMBL/GenBank/DDBJ whole genome shotgun (WGS) entry which is preliminary data.</text>
</comment>